<feature type="region of interest" description="Disordered" evidence="1">
    <location>
        <begin position="203"/>
        <end position="226"/>
    </location>
</feature>
<evidence type="ECO:0000313" key="3">
    <source>
        <dbReference type="Proteomes" id="UP000291116"/>
    </source>
</evidence>
<accession>A0A448ZBI7</accession>
<dbReference type="PANTHER" id="PTHR16469:SF27">
    <property type="entry name" value="UBIQUITIN-ASSOCIATED AND SH3 DOMAIN-CONTAINING BA-RELATED"/>
    <property type="match status" value="1"/>
</dbReference>
<name>A0A448ZBI7_9STRA</name>
<evidence type="ECO:0000256" key="1">
    <source>
        <dbReference type="SAM" id="MobiDB-lite"/>
    </source>
</evidence>
<reference evidence="2 3" key="1">
    <citation type="submission" date="2019-01" db="EMBL/GenBank/DDBJ databases">
        <authorList>
            <person name="Ferrante I. M."/>
        </authorList>
    </citation>
    <scope>NUCLEOTIDE SEQUENCE [LARGE SCALE GENOMIC DNA]</scope>
    <source>
        <strain evidence="2 3">B856</strain>
    </source>
</reference>
<dbReference type="InterPro" id="IPR029033">
    <property type="entry name" value="His_PPase_superfam"/>
</dbReference>
<dbReference type="PANTHER" id="PTHR16469">
    <property type="entry name" value="UBIQUITIN-ASSOCIATED AND SH3 DOMAIN-CONTAINING BA-RELATED"/>
    <property type="match status" value="1"/>
</dbReference>
<proteinExistence type="predicted"/>
<keyword evidence="3" id="KW-1185">Reference proteome</keyword>
<organism evidence="2 3">
    <name type="scientific">Pseudo-nitzschia multistriata</name>
    <dbReference type="NCBI Taxonomy" id="183589"/>
    <lineage>
        <taxon>Eukaryota</taxon>
        <taxon>Sar</taxon>
        <taxon>Stramenopiles</taxon>
        <taxon>Ochrophyta</taxon>
        <taxon>Bacillariophyta</taxon>
        <taxon>Bacillariophyceae</taxon>
        <taxon>Bacillariophycidae</taxon>
        <taxon>Bacillariales</taxon>
        <taxon>Bacillariaceae</taxon>
        <taxon>Pseudo-nitzschia</taxon>
    </lineage>
</organism>
<dbReference type="AlphaFoldDB" id="A0A448ZBI7"/>
<dbReference type="SUPFAM" id="SSF53254">
    <property type="entry name" value="Phosphoglycerate mutase-like"/>
    <property type="match status" value="1"/>
</dbReference>
<dbReference type="OrthoDB" id="414418at2759"/>
<sequence>MSPNLNTSPHQDRRRQRQYVWFVRYGLTEHPLVEDLGPYDSDIDPMEGIDHAKNIAKRIAAGIHNIHETSTAAASENGIEQEVENNESLPTVVYASPFLRTAHTGYIIANELQNCVNENDNKGTVELRVEEGLWEWLIPSLLVTKCDGIKTNPRPLEVLSDKLLELEQTDNDANAATIALNYNSVNPYDDSGDEGMTCVPVRTEASSPQDAANGDKPGQKHRPRWIESESDLLKRCETTLEGLLSLHPGGNSFCIVSHAPCDQAMAFALEQGAATPEESNLAPWPLGGITVFSRPVGRKDDGSDDSGDSSNGEWTMDLYGNTEHMPGDYKAGLKEWSLPCFAKK</sequence>
<protein>
    <submittedName>
        <fullName evidence="2">Uncharacterized protein</fullName>
    </submittedName>
</protein>
<dbReference type="InterPro" id="IPR051710">
    <property type="entry name" value="Phosphatase_SH3-domain"/>
</dbReference>
<dbReference type="Gene3D" id="3.40.50.1240">
    <property type="entry name" value="Phosphoglycerate mutase-like"/>
    <property type="match status" value="1"/>
</dbReference>
<evidence type="ECO:0000313" key="2">
    <source>
        <dbReference type="EMBL" id="VEU39409.1"/>
    </source>
</evidence>
<dbReference type="Proteomes" id="UP000291116">
    <property type="component" value="Unassembled WGS sequence"/>
</dbReference>
<dbReference type="EMBL" id="CAACVS010000221">
    <property type="protein sequence ID" value="VEU39409.1"/>
    <property type="molecule type" value="Genomic_DNA"/>
</dbReference>
<gene>
    <name evidence="2" type="ORF">PSNMU_V1.4_AUG-EV-PASAV3_0062570</name>
</gene>
<feature type="region of interest" description="Disordered" evidence="1">
    <location>
        <begin position="293"/>
        <end position="319"/>
    </location>
</feature>